<dbReference type="InterPro" id="IPR002921">
    <property type="entry name" value="Fungal_lipase-type"/>
</dbReference>
<dbReference type="AlphaFoldDB" id="A0A9P9GLC4"/>
<comment type="catalytic activity">
    <reaction evidence="3">
        <text>a monoacylglycerol + H2O = glycerol + a fatty acid + H(+)</text>
        <dbReference type="Rhea" id="RHEA:15245"/>
        <dbReference type="ChEBI" id="CHEBI:15377"/>
        <dbReference type="ChEBI" id="CHEBI:15378"/>
        <dbReference type="ChEBI" id="CHEBI:17408"/>
        <dbReference type="ChEBI" id="CHEBI:17754"/>
        <dbReference type="ChEBI" id="CHEBI:28868"/>
    </reaction>
</comment>
<dbReference type="GO" id="GO:0016787">
    <property type="term" value="F:hydrolase activity"/>
    <property type="evidence" value="ECO:0007669"/>
    <property type="project" value="UniProtKB-KW"/>
</dbReference>
<organism evidence="5 6">
    <name type="scientific">Fusarium redolens</name>
    <dbReference type="NCBI Taxonomy" id="48865"/>
    <lineage>
        <taxon>Eukaryota</taxon>
        <taxon>Fungi</taxon>
        <taxon>Dikarya</taxon>
        <taxon>Ascomycota</taxon>
        <taxon>Pezizomycotina</taxon>
        <taxon>Sordariomycetes</taxon>
        <taxon>Hypocreomycetidae</taxon>
        <taxon>Hypocreales</taxon>
        <taxon>Nectriaceae</taxon>
        <taxon>Fusarium</taxon>
        <taxon>Fusarium redolens species complex</taxon>
    </lineage>
</organism>
<evidence type="ECO:0000256" key="1">
    <source>
        <dbReference type="ARBA" id="ARBA00043996"/>
    </source>
</evidence>
<evidence type="ECO:0000313" key="5">
    <source>
        <dbReference type="EMBL" id="KAH7241071.1"/>
    </source>
</evidence>
<sequence length="437" mass="48133">MGSSSSKIAYSVNNTHGASVAGYELSSALTDTLSEINLNGSLNEQLRQLLERLDQEAAKYTNSKVNDDESIEWNPSQAEVQLISAAWKCARGTYDLEGIMADTSYCTFRRDQVVDSSFAGTVKLITSTVVEAKAGSGTIDSLPVLVLAIRGSASKMDHIVNANAQPRTTESFIGCIEGLRAHSGFLNSARALDSIVTNIINKYLEVFYETSGGKPHILFTGHSAGGAVSQLLYLRHISDQDLSRSANFSCITFGAPPCLTQPVDHGIFHPSNGTVCVNIINEFDVVTRADKPYILSLVDVARAMLDLPPKANISELETSEEIVSAALEATRDEKRRLSDESEDFPVKESNFWRFPQPVYNHVGPRVILLTRFVDNQISLKAVEVSTSEFQKLLFCRVAVHGKRLYEERIGALEQGRFNNRSAWEPDGDYKDKLLDQE</sequence>
<dbReference type="PANTHER" id="PTHR45856">
    <property type="entry name" value="ALPHA/BETA-HYDROLASES SUPERFAMILY PROTEIN"/>
    <property type="match status" value="1"/>
</dbReference>
<comment type="similarity">
    <text evidence="1">Belongs to the AB hydrolase superfamily. Lipase family. Class 3 subfamily.</text>
</comment>
<dbReference type="OrthoDB" id="426718at2759"/>
<dbReference type="EMBL" id="JAGMUX010000013">
    <property type="protein sequence ID" value="KAH7241071.1"/>
    <property type="molecule type" value="Genomic_DNA"/>
</dbReference>
<evidence type="ECO:0000256" key="2">
    <source>
        <dbReference type="ARBA" id="ARBA00047591"/>
    </source>
</evidence>
<evidence type="ECO:0000256" key="3">
    <source>
        <dbReference type="ARBA" id="ARBA00048461"/>
    </source>
</evidence>
<evidence type="ECO:0000313" key="6">
    <source>
        <dbReference type="Proteomes" id="UP000720189"/>
    </source>
</evidence>
<gene>
    <name evidence="5" type="ORF">BKA55DRAFT_693311</name>
</gene>
<feature type="domain" description="Fungal lipase-type" evidence="4">
    <location>
        <begin position="146"/>
        <end position="289"/>
    </location>
</feature>
<dbReference type="InterPro" id="IPR029058">
    <property type="entry name" value="AB_hydrolase_fold"/>
</dbReference>
<keyword evidence="6" id="KW-1185">Reference proteome</keyword>
<dbReference type="GO" id="GO:0006629">
    <property type="term" value="P:lipid metabolic process"/>
    <property type="evidence" value="ECO:0007669"/>
    <property type="project" value="InterPro"/>
</dbReference>
<dbReference type="CDD" id="cd00519">
    <property type="entry name" value="Lipase_3"/>
    <property type="match status" value="1"/>
</dbReference>
<dbReference type="InterPro" id="IPR051218">
    <property type="entry name" value="Sec_MonoDiacylglyc_Lipase"/>
</dbReference>
<dbReference type="PANTHER" id="PTHR45856:SF11">
    <property type="entry name" value="FUNGAL LIPASE-LIKE DOMAIN-CONTAINING PROTEIN"/>
    <property type="match status" value="1"/>
</dbReference>
<protein>
    <submittedName>
        <fullName evidence="5">Alpha/Beta hydrolase protein</fullName>
    </submittedName>
</protein>
<dbReference type="Pfam" id="PF01764">
    <property type="entry name" value="Lipase_3"/>
    <property type="match status" value="1"/>
</dbReference>
<dbReference type="SUPFAM" id="SSF53474">
    <property type="entry name" value="alpha/beta-Hydrolases"/>
    <property type="match status" value="1"/>
</dbReference>
<name>A0A9P9GLC4_FUSRE</name>
<dbReference type="RefSeq" id="XP_046046585.1">
    <property type="nucleotide sequence ID" value="XM_046199899.1"/>
</dbReference>
<accession>A0A9P9GLC4</accession>
<dbReference type="GeneID" id="70229853"/>
<proteinExistence type="inferred from homology"/>
<dbReference type="Proteomes" id="UP000720189">
    <property type="component" value="Unassembled WGS sequence"/>
</dbReference>
<dbReference type="Gene3D" id="3.40.50.1820">
    <property type="entry name" value="alpha/beta hydrolase"/>
    <property type="match status" value="1"/>
</dbReference>
<comment type="catalytic activity">
    <reaction evidence="2">
        <text>a diacylglycerol + H2O = a monoacylglycerol + a fatty acid + H(+)</text>
        <dbReference type="Rhea" id="RHEA:32731"/>
        <dbReference type="ChEBI" id="CHEBI:15377"/>
        <dbReference type="ChEBI" id="CHEBI:15378"/>
        <dbReference type="ChEBI" id="CHEBI:17408"/>
        <dbReference type="ChEBI" id="CHEBI:18035"/>
        <dbReference type="ChEBI" id="CHEBI:28868"/>
    </reaction>
</comment>
<comment type="caution">
    <text evidence="5">The sequence shown here is derived from an EMBL/GenBank/DDBJ whole genome shotgun (WGS) entry which is preliminary data.</text>
</comment>
<evidence type="ECO:0000259" key="4">
    <source>
        <dbReference type="Pfam" id="PF01764"/>
    </source>
</evidence>
<reference evidence="5" key="1">
    <citation type="journal article" date="2021" name="Nat. Commun.">
        <title>Genetic determinants of endophytism in the Arabidopsis root mycobiome.</title>
        <authorList>
            <person name="Mesny F."/>
            <person name="Miyauchi S."/>
            <person name="Thiergart T."/>
            <person name="Pickel B."/>
            <person name="Atanasova L."/>
            <person name="Karlsson M."/>
            <person name="Huettel B."/>
            <person name="Barry K.W."/>
            <person name="Haridas S."/>
            <person name="Chen C."/>
            <person name="Bauer D."/>
            <person name="Andreopoulos W."/>
            <person name="Pangilinan J."/>
            <person name="LaButti K."/>
            <person name="Riley R."/>
            <person name="Lipzen A."/>
            <person name="Clum A."/>
            <person name="Drula E."/>
            <person name="Henrissat B."/>
            <person name="Kohler A."/>
            <person name="Grigoriev I.V."/>
            <person name="Martin F.M."/>
            <person name="Hacquard S."/>
        </authorList>
    </citation>
    <scope>NUCLEOTIDE SEQUENCE</scope>
    <source>
        <strain evidence="5">MPI-CAGE-AT-0023</strain>
    </source>
</reference>
<keyword evidence="5" id="KW-0378">Hydrolase</keyword>